<dbReference type="Gene3D" id="3.40.50.720">
    <property type="entry name" value="NAD(P)-binding Rossmann-like Domain"/>
    <property type="match status" value="1"/>
</dbReference>
<accession>A0A1H1FEU4</accession>
<dbReference type="GO" id="GO:0016651">
    <property type="term" value="F:oxidoreductase activity, acting on NAD(P)H"/>
    <property type="evidence" value="ECO:0007669"/>
    <property type="project" value="TreeGrafter"/>
</dbReference>
<dbReference type="InterPro" id="IPR013154">
    <property type="entry name" value="ADH-like_N"/>
</dbReference>
<dbReference type="InterPro" id="IPR011032">
    <property type="entry name" value="GroES-like_sf"/>
</dbReference>
<dbReference type="CDD" id="cd05276">
    <property type="entry name" value="p53_inducible_oxidoreductase"/>
    <property type="match status" value="1"/>
</dbReference>
<dbReference type="NCBIfam" id="TIGR02824">
    <property type="entry name" value="quinone_pig3"/>
    <property type="match status" value="1"/>
</dbReference>
<dbReference type="SMART" id="SM00829">
    <property type="entry name" value="PKS_ER"/>
    <property type="match status" value="1"/>
</dbReference>
<evidence type="ECO:0000256" key="1">
    <source>
        <dbReference type="ARBA" id="ARBA00022857"/>
    </source>
</evidence>
<dbReference type="Pfam" id="PF00107">
    <property type="entry name" value="ADH_zinc_N"/>
    <property type="match status" value="1"/>
</dbReference>
<name>A0A1H1FEU4_9ACTN</name>
<dbReference type="RefSeq" id="WP_092524851.1">
    <property type="nucleotide sequence ID" value="NZ_FNKO01000002.1"/>
</dbReference>
<dbReference type="SUPFAM" id="SSF50129">
    <property type="entry name" value="GroES-like"/>
    <property type="match status" value="1"/>
</dbReference>
<dbReference type="InterPro" id="IPR014189">
    <property type="entry name" value="Quinone_OxRdtase_PIG3"/>
</dbReference>
<dbReference type="SUPFAM" id="SSF51735">
    <property type="entry name" value="NAD(P)-binding Rossmann-fold domains"/>
    <property type="match status" value="1"/>
</dbReference>
<gene>
    <name evidence="4" type="ORF">SAMN04489718_3008</name>
</gene>
<dbReference type="PANTHER" id="PTHR48106:SF8">
    <property type="entry name" value="OS02G0805600 PROTEIN"/>
    <property type="match status" value="1"/>
</dbReference>
<feature type="domain" description="Enoyl reductase (ER)" evidence="3">
    <location>
        <begin position="10"/>
        <end position="323"/>
    </location>
</feature>
<dbReference type="InterPro" id="IPR020843">
    <property type="entry name" value="ER"/>
</dbReference>
<dbReference type="Proteomes" id="UP000199301">
    <property type="component" value="Unassembled WGS sequence"/>
</dbReference>
<dbReference type="STRING" id="995062.SAMN04489718_3008"/>
<dbReference type="PANTHER" id="PTHR48106">
    <property type="entry name" value="QUINONE OXIDOREDUCTASE PIG3-RELATED"/>
    <property type="match status" value="1"/>
</dbReference>
<organism evidence="4 5">
    <name type="scientific">Actinopolyspora saharensis</name>
    <dbReference type="NCBI Taxonomy" id="995062"/>
    <lineage>
        <taxon>Bacteria</taxon>
        <taxon>Bacillati</taxon>
        <taxon>Actinomycetota</taxon>
        <taxon>Actinomycetes</taxon>
        <taxon>Actinopolysporales</taxon>
        <taxon>Actinopolysporaceae</taxon>
        <taxon>Actinopolyspora</taxon>
    </lineage>
</organism>
<evidence type="ECO:0000313" key="4">
    <source>
        <dbReference type="EMBL" id="SDQ99485.1"/>
    </source>
</evidence>
<dbReference type="Pfam" id="PF08240">
    <property type="entry name" value="ADH_N"/>
    <property type="match status" value="1"/>
</dbReference>
<evidence type="ECO:0000256" key="2">
    <source>
        <dbReference type="ARBA" id="ARBA00023002"/>
    </source>
</evidence>
<keyword evidence="1" id="KW-0521">NADP</keyword>
<keyword evidence="5" id="KW-1185">Reference proteome</keyword>
<evidence type="ECO:0000259" key="3">
    <source>
        <dbReference type="SMART" id="SM00829"/>
    </source>
</evidence>
<reference evidence="5" key="1">
    <citation type="submission" date="2016-10" db="EMBL/GenBank/DDBJ databases">
        <authorList>
            <person name="Varghese N."/>
            <person name="Submissions S."/>
        </authorList>
    </citation>
    <scope>NUCLEOTIDE SEQUENCE [LARGE SCALE GENOMIC DNA]</scope>
    <source>
        <strain evidence="5">DSM 45459</strain>
    </source>
</reference>
<dbReference type="Gene3D" id="3.90.180.10">
    <property type="entry name" value="Medium-chain alcohol dehydrogenases, catalytic domain"/>
    <property type="match status" value="1"/>
</dbReference>
<keyword evidence="2" id="KW-0560">Oxidoreductase</keyword>
<dbReference type="AlphaFoldDB" id="A0A1H1FEU4"/>
<dbReference type="GO" id="GO:0070402">
    <property type="term" value="F:NADPH binding"/>
    <property type="evidence" value="ECO:0007669"/>
    <property type="project" value="TreeGrafter"/>
</dbReference>
<protein>
    <submittedName>
        <fullName evidence="4">NADPH2:quinone reductase</fullName>
    </submittedName>
</protein>
<dbReference type="InterPro" id="IPR036291">
    <property type="entry name" value="NAD(P)-bd_dom_sf"/>
</dbReference>
<sequence length="326" mass="33806">MHAITIREPGGPEVLEWREWPAPEPGPGEVAVDVAAAGINRADLAQRQGVYPPPAGASELPGLECSGTVAALGRGVTGWEVGDQVCALLAGGGYAERAVVPATQLLPVPVGVSTVDAAALPEVVCTVWSNVVQEAGLSREQVLLVHGGSGGIGTCAIQIGRALGARVAATAGSEAALNLCAELGAERTINYRDGDFVSEVKEMGGADVVLDNMGASYLDRNLSALTTDGHLAVIGLQGGRKAELDLGKMLVKRIRVSVLGLRGRPLDGPNGKADVVADVRQRAWPMVERGELRPLVHSRFPMSEASRAHELLEGGGVHGKVLLEAR</sequence>
<proteinExistence type="predicted"/>
<dbReference type="OrthoDB" id="9780520at2"/>
<dbReference type="InterPro" id="IPR013149">
    <property type="entry name" value="ADH-like_C"/>
</dbReference>
<dbReference type="EMBL" id="FNKO01000002">
    <property type="protein sequence ID" value="SDQ99485.1"/>
    <property type="molecule type" value="Genomic_DNA"/>
</dbReference>
<evidence type="ECO:0000313" key="5">
    <source>
        <dbReference type="Proteomes" id="UP000199301"/>
    </source>
</evidence>